<evidence type="ECO:0000313" key="6">
    <source>
        <dbReference type="Ensembl" id="ENSLOCP00000000034.1"/>
    </source>
</evidence>
<dbReference type="GO" id="GO:0016020">
    <property type="term" value="C:membrane"/>
    <property type="evidence" value="ECO:0007669"/>
    <property type="project" value="UniProtKB-SubCell"/>
</dbReference>
<dbReference type="Pfam" id="PF00916">
    <property type="entry name" value="Sulfate_transp"/>
    <property type="match status" value="1"/>
</dbReference>
<dbReference type="Bgee" id="ENSLOCG00000000029">
    <property type="expression patterns" value="Expressed in mesonephros and 6 other cell types or tissues"/>
</dbReference>
<dbReference type="Ensembl" id="ENSLOCT00000000034.1">
    <property type="protein sequence ID" value="ENSLOCP00000000034.1"/>
    <property type="gene ID" value="ENSLOCG00000000029.1"/>
</dbReference>
<keyword evidence="7" id="KW-1185">Reference proteome</keyword>
<evidence type="ECO:0000313" key="7">
    <source>
        <dbReference type="Proteomes" id="UP000018468"/>
    </source>
</evidence>
<reference evidence="7" key="1">
    <citation type="submission" date="2011-12" db="EMBL/GenBank/DDBJ databases">
        <title>The Draft Genome of Lepisosteus oculatus.</title>
        <authorList>
            <consortium name="The Broad Institute Genome Assembly &amp; Analysis Group"/>
            <consortium name="Computational R&amp;D Group"/>
            <consortium name="and Sequencing Platform"/>
            <person name="Di Palma F."/>
            <person name="Alfoldi J."/>
            <person name="Johnson J."/>
            <person name="Berlin A."/>
            <person name="Gnerre S."/>
            <person name="Jaffe D."/>
            <person name="MacCallum I."/>
            <person name="Young S."/>
            <person name="Walker B.J."/>
            <person name="Lander E.S."/>
            <person name="Lindblad-Toh K."/>
        </authorList>
    </citation>
    <scope>NUCLEOTIDE SEQUENCE [LARGE SCALE GENOMIC DNA]</scope>
</reference>
<proteinExistence type="predicted"/>
<dbReference type="eggNOG" id="KOG0236">
    <property type="taxonomic scope" value="Eukaryota"/>
</dbReference>
<organism evidence="6 7">
    <name type="scientific">Lepisosteus oculatus</name>
    <name type="common">Spotted gar</name>
    <dbReference type="NCBI Taxonomy" id="7918"/>
    <lineage>
        <taxon>Eukaryota</taxon>
        <taxon>Metazoa</taxon>
        <taxon>Chordata</taxon>
        <taxon>Craniata</taxon>
        <taxon>Vertebrata</taxon>
        <taxon>Euteleostomi</taxon>
        <taxon>Actinopterygii</taxon>
        <taxon>Neopterygii</taxon>
        <taxon>Holostei</taxon>
        <taxon>Semionotiformes</taxon>
        <taxon>Lepisosteidae</taxon>
        <taxon>Lepisosteus</taxon>
    </lineage>
</organism>
<dbReference type="InterPro" id="IPR011547">
    <property type="entry name" value="SLC26A/SulP_dom"/>
</dbReference>
<reference evidence="6" key="3">
    <citation type="submission" date="2025-09" db="UniProtKB">
        <authorList>
            <consortium name="Ensembl"/>
        </authorList>
    </citation>
    <scope>IDENTIFICATION</scope>
</reference>
<sequence length="79" mass="8379">MSVVGYGMAISMGRLFALKYGYRVDSNQELLALGLSNGVGGLFQCFAVSCSMSRSLVQESTGGKTQVQPCPPALLLPLY</sequence>
<evidence type="ECO:0000256" key="2">
    <source>
        <dbReference type="ARBA" id="ARBA00022692"/>
    </source>
</evidence>
<reference evidence="6" key="2">
    <citation type="submission" date="2025-08" db="UniProtKB">
        <authorList>
            <consortium name="Ensembl"/>
        </authorList>
    </citation>
    <scope>IDENTIFICATION</scope>
</reference>
<protein>
    <recommendedName>
        <fullName evidence="5">SLC26A/SulP transporter domain-containing protein</fullName>
    </recommendedName>
</protein>
<dbReference type="STRING" id="7918.ENSLOCP00000000034"/>
<dbReference type="AlphaFoldDB" id="W5LV77"/>
<dbReference type="HOGENOM" id="CLU_2612233_0_0_1"/>
<evidence type="ECO:0000259" key="5">
    <source>
        <dbReference type="Pfam" id="PF00916"/>
    </source>
</evidence>
<keyword evidence="2" id="KW-0812">Transmembrane</keyword>
<name>W5LV77_LEPOC</name>
<evidence type="ECO:0000256" key="1">
    <source>
        <dbReference type="ARBA" id="ARBA00004141"/>
    </source>
</evidence>
<keyword evidence="4" id="KW-0472">Membrane</keyword>
<evidence type="ECO:0000256" key="3">
    <source>
        <dbReference type="ARBA" id="ARBA00022989"/>
    </source>
</evidence>
<dbReference type="GeneTree" id="ENSGT01150000286960"/>
<accession>W5LV77</accession>
<feature type="domain" description="SLC26A/SulP transporter" evidence="5">
    <location>
        <begin position="2"/>
        <end position="67"/>
    </location>
</feature>
<dbReference type="Proteomes" id="UP000018468">
    <property type="component" value="Unassembled WGS sequence"/>
</dbReference>
<dbReference type="GO" id="GO:0055085">
    <property type="term" value="P:transmembrane transport"/>
    <property type="evidence" value="ECO:0007669"/>
    <property type="project" value="InterPro"/>
</dbReference>
<dbReference type="InParanoid" id="W5LV77"/>
<evidence type="ECO:0000256" key="4">
    <source>
        <dbReference type="ARBA" id="ARBA00023136"/>
    </source>
</evidence>
<keyword evidence="3" id="KW-1133">Transmembrane helix</keyword>
<comment type="subcellular location">
    <subcellularLocation>
        <location evidence="1">Membrane</location>
        <topology evidence="1">Multi-pass membrane protein</topology>
    </subcellularLocation>
</comment>
<dbReference type="PANTHER" id="PTHR11814">
    <property type="entry name" value="SULFATE TRANSPORTER"/>
    <property type="match status" value="1"/>
</dbReference>
<dbReference type="InterPro" id="IPR001902">
    <property type="entry name" value="SLC26A/SulP_fam"/>
</dbReference>